<feature type="domain" description="Helicase C-terminal" evidence="7">
    <location>
        <begin position="739"/>
        <end position="893"/>
    </location>
</feature>
<dbReference type="Pfam" id="PF00271">
    <property type="entry name" value="Helicase_C"/>
    <property type="match status" value="1"/>
</dbReference>
<dbReference type="Gene3D" id="1.20.120.850">
    <property type="entry name" value="SWI2/SNF2 ATPases, N-terminal domain"/>
    <property type="match status" value="1"/>
</dbReference>
<evidence type="ECO:0000256" key="4">
    <source>
        <dbReference type="SAM" id="Coils"/>
    </source>
</evidence>
<organism evidence="8 9">
    <name type="scientific">Orbilia ellipsospora</name>
    <dbReference type="NCBI Taxonomy" id="2528407"/>
    <lineage>
        <taxon>Eukaryota</taxon>
        <taxon>Fungi</taxon>
        <taxon>Dikarya</taxon>
        <taxon>Ascomycota</taxon>
        <taxon>Pezizomycotina</taxon>
        <taxon>Orbiliomycetes</taxon>
        <taxon>Orbiliales</taxon>
        <taxon>Orbiliaceae</taxon>
        <taxon>Orbilia</taxon>
    </lineage>
</organism>
<comment type="caution">
    <text evidence="8">The sequence shown here is derived from an EMBL/GenBank/DDBJ whole genome shotgun (WGS) entry which is preliminary data.</text>
</comment>
<dbReference type="InterPro" id="IPR014001">
    <property type="entry name" value="Helicase_ATP-bd"/>
</dbReference>
<dbReference type="Gene3D" id="3.40.50.10810">
    <property type="entry name" value="Tandem AAA-ATPase domain"/>
    <property type="match status" value="1"/>
</dbReference>
<dbReference type="PROSITE" id="PS51194">
    <property type="entry name" value="HELICASE_CTER"/>
    <property type="match status" value="1"/>
</dbReference>
<dbReference type="GO" id="GO:0016787">
    <property type="term" value="F:hydrolase activity"/>
    <property type="evidence" value="ECO:0007669"/>
    <property type="project" value="UniProtKB-KW"/>
</dbReference>
<keyword evidence="9" id="KW-1185">Reference proteome</keyword>
<dbReference type="PANTHER" id="PTHR45629">
    <property type="entry name" value="SNF2/RAD54 FAMILY MEMBER"/>
    <property type="match status" value="1"/>
</dbReference>
<dbReference type="InterPro" id="IPR000330">
    <property type="entry name" value="SNF2_N"/>
</dbReference>
<dbReference type="AlphaFoldDB" id="A0AAV9XN85"/>
<evidence type="ECO:0000259" key="7">
    <source>
        <dbReference type="PROSITE" id="PS51194"/>
    </source>
</evidence>
<keyword evidence="3" id="KW-0067">ATP-binding</keyword>
<feature type="compositionally biased region" description="Acidic residues" evidence="5">
    <location>
        <begin position="309"/>
        <end position="328"/>
    </location>
</feature>
<evidence type="ECO:0000256" key="3">
    <source>
        <dbReference type="ARBA" id="ARBA00022840"/>
    </source>
</evidence>
<feature type="domain" description="Helicase ATP-binding" evidence="6">
    <location>
        <begin position="405"/>
        <end position="601"/>
    </location>
</feature>
<feature type="compositionally biased region" description="Basic residues" evidence="5">
    <location>
        <begin position="292"/>
        <end position="306"/>
    </location>
</feature>
<dbReference type="Pfam" id="PF00176">
    <property type="entry name" value="SNF2-rel_dom"/>
    <property type="match status" value="1"/>
</dbReference>
<dbReference type="PANTHER" id="PTHR45629:SF7">
    <property type="entry name" value="DNA EXCISION REPAIR PROTEIN ERCC-6-RELATED"/>
    <property type="match status" value="1"/>
</dbReference>
<dbReference type="InterPro" id="IPR027417">
    <property type="entry name" value="P-loop_NTPase"/>
</dbReference>
<feature type="compositionally biased region" description="Acidic residues" evidence="5">
    <location>
        <begin position="261"/>
        <end position="287"/>
    </location>
</feature>
<feature type="compositionally biased region" description="Low complexity" evidence="5">
    <location>
        <begin position="144"/>
        <end position="159"/>
    </location>
</feature>
<evidence type="ECO:0000259" key="6">
    <source>
        <dbReference type="PROSITE" id="PS51192"/>
    </source>
</evidence>
<gene>
    <name evidence="8" type="ORF">TWF694_006908</name>
</gene>
<keyword evidence="2" id="KW-0378">Hydrolase</keyword>
<evidence type="ECO:0000256" key="5">
    <source>
        <dbReference type="SAM" id="MobiDB-lite"/>
    </source>
</evidence>
<sequence length="1148" mass="128837">MEEGLILEEDLDLGLQAFTHEALEEEIAARAEVDLLEKEMKESEKAKEKEAKLAEKAEKQIKLFEGLVKNTFGPGKAKRVEQLEAAKAALALHKANIVDIDHRLQLRAARVTAAVKDSGSGEQRQGESRRDYLIRKGIINPFMADGPDGDAAGPASGDSIATTGDTLSFQELRAPGFAFEQPTKGTKKQKVTLPTADQRVSVVAPGISRKSPPPGSETLPSPSRGVPPTTDTKIVGFEDDYEDGEVRSFRPRRAAKRSAASEDDESDDQDGNYEGGEVDDDIDEEDLPTISKKVKGKAPAKKRRRTRDSDEEVEDEEDDLQDLDDGNEEVYQRRQKAWCAKRAAARVITEAEVKIKTEEDDDTPEWFKPSPSAPDCEVDTGFKLPGDIAQSLFDYQKTAVNWLWNLHAKQHTGGILGDEMGLGKTIQTIAFIAGLHYSQLLRNPVLVVAPATVLRQWCSEFHKWWPPLRVSILHSSGSGMSLKAANATGMIDDSDDILEVLERRVPSKAQKAAKKIIDKVKAKGHVLISTYEGLCAYQDQLLHMNWECVVLDEGHKIRNPDAKVTVAAKQLKSTTRFILSGTPIQNTLKELWSLFDFVYPGKLGIFSVFNEHIAMPIRLGSYQGASNLEKHAASKCAAVLHEMISPYLLRRLKKDVAVLPPKQDQVLFCNLVKQQHDAYKAYIHSMEADKIAEGKRDLLAGIDVLRKICNHPDLLNRVKLSNDPTYNYGNPLFSGKMQIVKSLLRSWQKDNLKCLIFCQGTQMLDILEKFVRNLEYSYLRLDGGTDIRSRQLMVDRFNSDPSLQVFLLTTKVGGYGLNLTGATRIIIFDPDWNPSNDTQARERSWRLGQKHEVRIYRLLCRGTIEEKIYQRQLYKQFLTKKVLEDPEQARIFRMDTMQDLFTLGDTDEATETGGMFEGFRKLLDQRKQIVEDEQSKEVEAMAGVDRLENFIGGGPNNTLADPVDEPEASASIEKLSIDTPTKTKGKDKKLEKSEKKDNVLEDILAKAGVHSIVQHDEISAFSKSSSAIIEREANKVAQSARTALQKSFEEVRKYSVPGQVVWTGRPTAQKKNKKTPLNNGKALKKTEIIPTIREWFQQQKGPITTPLIMNTFNPILTPKLTDYFTEQLKKQAEFIPGRKQWRLRSNLS</sequence>
<reference evidence="8 9" key="1">
    <citation type="submission" date="2019-10" db="EMBL/GenBank/DDBJ databases">
        <authorList>
            <person name="Palmer J.M."/>
        </authorList>
    </citation>
    <scope>NUCLEOTIDE SEQUENCE [LARGE SCALE GENOMIC DNA]</scope>
    <source>
        <strain evidence="8 9">TWF694</strain>
    </source>
</reference>
<dbReference type="SUPFAM" id="SSF52540">
    <property type="entry name" value="P-loop containing nucleoside triphosphate hydrolases"/>
    <property type="match status" value="2"/>
</dbReference>
<accession>A0AAV9XN85</accession>
<feature type="region of interest" description="Disordered" evidence="5">
    <location>
        <begin position="953"/>
        <end position="995"/>
    </location>
</feature>
<dbReference type="SMART" id="SM00487">
    <property type="entry name" value="DEXDc"/>
    <property type="match status" value="1"/>
</dbReference>
<evidence type="ECO:0000313" key="9">
    <source>
        <dbReference type="Proteomes" id="UP001365542"/>
    </source>
</evidence>
<proteinExistence type="predicted"/>
<keyword evidence="4" id="KW-0175">Coiled coil</keyword>
<dbReference type="GO" id="GO:0005634">
    <property type="term" value="C:nucleus"/>
    <property type="evidence" value="ECO:0007669"/>
    <property type="project" value="TreeGrafter"/>
</dbReference>
<dbReference type="InterPro" id="IPR038718">
    <property type="entry name" value="SNF2-like_sf"/>
</dbReference>
<dbReference type="EMBL" id="JAVHJO010000002">
    <property type="protein sequence ID" value="KAK6542976.1"/>
    <property type="molecule type" value="Genomic_DNA"/>
</dbReference>
<dbReference type="GO" id="GO:0006283">
    <property type="term" value="P:transcription-coupled nucleotide-excision repair"/>
    <property type="evidence" value="ECO:0007669"/>
    <property type="project" value="TreeGrafter"/>
</dbReference>
<dbReference type="FunFam" id="3.40.50.10810:FF:000094">
    <property type="entry name" value="DNA excision repair protein ERCC-6"/>
    <property type="match status" value="1"/>
</dbReference>
<name>A0AAV9XN85_9PEZI</name>
<dbReference type="CDD" id="cd18000">
    <property type="entry name" value="DEXHc_ERCC6"/>
    <property type="match status" value="1"/>
</dbReference>
<evidence type="ECO:0000256" key="2">
    <source>
        <dbReference type="ARBA" id="ARBA00022801"/>
    </source>
</evidence>
<dbReference type="InterPro" id="IPR001650">
    <property type="entry name" value="Helicase_C-like"/>
</dbReference>
<feature type="region of interest" description="Disordered" evidence="5">
    <location>
        <begin position="143"/>
        <end position="162"/>
    </location>
</feature>
<dbReference type="SMART" id="SM00490">
    <property type="entry name" value="HELICc"/>
    <property type="match status" value="1"/>
</dbReference>
<dbReference type="GO" id="GO:0005524">
    <property type="term" value="F:ATP binding"/>
    <property type="evidence" value="ECO:0007669"/>
    <property type="project" value="InterPro"/>
</dbReference>
<evidence type="ECO:0000313" key="8">
    <source>
        <dbReference type="EMBL" id="KAK6542976.1"/>
    </source>
</evidence>
<protein>
    <submittedName>
        <fullName evidence="8">Uncharacterized protein</fullName>
    </submittedName>
</protein>
<dbReference type="InterPro" id="IPR050496">
    <property type="entry name" value="SNF2_RAD54_helicase_repair"/>
</dbReference>
<dbReference type="Gene3D" id="3.40.50.300">
    <property type="entry name" value="P-loop containing nucleotide triphosphate hydrolases"/>
    <property type="match status" value="1"/>
</dbReference>
<feature type="region of interest" description="Disordered" evidence="5">
    <location>
        <begin position="177"/>
        <end position="328"/>
    </location>
</feature>
<evidence type="ECO:0000256" key="1">
    <source>
        <dbReference type="ARBA" id="ARBA00022741"/>
    </source>
</evidence>
<dbReference type="CDD" id="cd18793">
    <property type="entry name" value="SF2_C_SNF"/>
    <property type="match status" value="1"/>
</dbReference>
<keyword evidence="1" id="KW-0547">Nucleotide-binding</keyword>
<feature type="coiled-coil region" evidence="4">
    <location>
        <begin position="26"/>
        <end position="60"/>
    </location>
</feature>
<dbReference type="InterPro" id="IPR049730">
    <property type="entry name" value="SNF2/RAD54-like_C"/>
</dbReference>
<dbReference type="PROSITE" id="PS51192">
    <property type="entry name" value="HELICASE_ATP_BIND_1"/>
    <property type="match status" value="1"/>
</dbReference>
<dbReference type="GO" id="GO:0008094">
    <property type="term" value="F:ATP-dependent activity, acting on DNA"/>
    <property type="evidence" value="ECO:0007669"/>
    <property type="project" value="TreeGrafter"/>
</dbReference>
<dbReference type="Proteomes" id="UP001365542">
    <property type="component" value="Unassembled WGS sequence"/>
</dbReference>